<evidence type="ECO:0000256" key="2">
    <source>
        <dbReference type="SAM" id="Phobius"/>
    </source>
</evidence>
<keyword evidence="2" id="KW-0812">Transmembrane</keyword>
<name>A0ABR7IDJ0_9FIRM</name>
<feature type="region of interest" description="Disordered" evidence="1">
    <location>
        <begin position="36"/>
        <end position="66"/>
    </location>
</feature>
<keyword evidence="2" id="KW-0472">Membrane</keyword>
<evidence type="ECO:0000313" key="3">
    <source>
        <dbReference type="EMBL" id="MBC5754927.1"/>
    </source>
</evidence>
<evidence type="ECO:0000313" key="4">
    <source>
        <dbReference type="Proteomes" id="UP000621540"/>
    </source>
</evidence>
<dbReference type="RefSeq" id="WP_176924646.1">
    <property type="nucleotide sequence ID" value="NZ_JACOQH010000013.1"/>
</dbReference>
<accession>A0ABR7IDJ0</accession>
<keyword evidence="2" id="KW-1133">Transmembrane helix</keyword>
<feature type="transmembrane region" description="Helical" evidence="2">
    <location>
        <begin position="7"/>
        <end position="27"/>
    </location>
</feature>
<comment type="caution">
    <text evidence="3">The sequence shown here is derived from an EMBL/GenBank/DDBJ whole genome shotgun (WGS) entry which is preliminary data.</text>
</comment>
<gene>
    <name evidence="3" type="ORF">H8Z76_13135</name>
</gene>
<dbReference type="Proteomes" id="UP000621540">
    <property type="component" value="Unassembled WGS sequence"/>
</dbReference>
<reference evidence="3 4" key="1">
    <citation type="submission" date="2020-08" db="EMBL/GenBank/DDBJ databases">
        <title>Genome public.</title>
        <authorList>
            <person name="Liu C."/>
            <person name="Sun Q."/>
        </authorList>
    </citation>
    <scope>NUCLEOTIDE SEQUENCE [LARGE SCALE GENOMIC DNA]</scope>
    <source>
        <strain evidence="3 4">BX0805</strain>
    </source>
</reference>
<proteinExistence type="predicted"/>
<protein>
    <submittedName>
        <fullName evidence="3">Uncharacterized protein</fullName>
    </submittedName>
</protein>
<dbReference type="EMBL" id="JACOQH010000013">
    <property type="protein sequence ID" value="MBC5754927.1"/>
    <property type="molecule type" value="Genomic_DNA"/>
</dbReference>
<keyword evidence="4" id="KW-1185">Reference proteome</keyword>
<evidence type="ECO:0000256" key="1">
    <source>
        <dbReference type="SAM" id="MobiDB-lite"/>
    </source>
</evidence>
<sequence length="176" mass="20178">MKSQKKMFIIIVCFCAAVIGLFVQFFHKPQMEDDEKMESQYEIDQTEDSKEKSTEKNAYDYSDKNLPDVDNASSDETYAEFEVEHIQVYFSNTAMLDQCSMPVAAQSELALDAQKFLEMQGYDVTELVIDDSEFIDDESKVLFECDMPGYSEKLQITYDKAASTLYFAIILDDTEG</sequence>
<feature type="compositionally biased region" description="Basic and acidic residues" evidence="1">
    <location>
        <begin position="47"/>
        <end position="66"/>
    </location>
</feature>
<organism evidence="3 4">
    <name type="scientific">Roseburia yibonii</name>
    <dbReference type="NCBI Taxonomy" id="2763063"/>
    <lineage>
        <taxon>Bacteria</taxon>
        <taxon>Bacillati</taxon>
        <taxon>Bacillota</taxon>
        <taxon>Clostridia</taxon>
        <taxon>Lachnospirales</taxon>
        <taxon>Lachnospiraceae</taxon>
        <taxon>Roseburia</taxon>
    </lineage>
</organism>